<comment type="caution">
    <text evidence="2">The sequence shown here is derived from an EMBL/GenBank/DDBJ whole genome shotgun (WGS) entry which is preliminary data.</text>
</comment>
<sequence>MDELNSFLSIYTTSSLAELNEYNGLSGLQYWGILRPYFFCSSGEGLEHFLLPPHTKRRNRMSMAKLEKLAFVYINCSLLAEKDKVDYIRSYVEDEDEEKDEDGVGEETDLEVGLADFE</sequence>
<keyword evidence="3" id="KW-1185">Reference proteome</keyword>
<dbReference type="OrthoDB" id="126593at2759"/>
<dbReference type="EMBL" id="NBNE01007758">
    <property type="protein sequence ID" value="OWZ00265.1"/>
    <property type="molecule type" value="Genomic_DNA"/>
</dbReference>
<accession>A0A225V4N9</accession>
<feature type="compositionally biased region" description="Acidic residues" evidence="1">
    <location>
        <begin position="93"/>
        <end position="110"/>
    </location>
</feature>
<protein>
    <recommendedName>
        <fullName evidence="4">HAT C-terminal dimerisation domain-containing protein</fullName>
    </recommendedName>
</protein>
<dbReference type="Proteomes" id="UP000198211">
    <property type="component" value="Unassembled WGS sequence"/>
</dbReference>
<evidence type="ECO:0000313" key="2">
    <source>
        <dbReference type="EMBL" id="OWZ00265.1"/>
    </source>
</evidence>
<feature type="region of interest" description="Disordered" evidence="1">
    <location>
        <begin position="93"/>
        <end position="118"/>
    </location>
</feature>
<reference evidence="3" key="1">
    <citation type="submission" date="2017-03" db="EMBL/GenBank/DDBJ databases">
        <title>Phytopthora megakarya and P. palmivora, two closely related causual agents of cacao black pod achieved similar genome size and gene model numbers by different mechanisms.</title>
        <authorList>
            <person name="Ali S."/>
            <person name="Shao J."/>
            <person name="Larry D.J."/>
            <person name="Kronmiller B."/>
            <person name="Shen D."/>
            <person name="Strem M.D."/>
            <person name="Melnick R.L."/>
            <person name="Guiltinan M.J."/>
            <person name="Tyler B.M."/>
            <person name="Meinhardt L.W."/>
            <person name="Bailey B.A."/>
        </authorList>
    </citation>
    <scope>NUCLEOTIDE SEQUENCE [LARGE SCALE GENOMIC DNA]</scope>
    <source>
        <strain evidence="3">zdho120</strain>
    </source>
</reference>
<proteinExistence type="predicted"/>
<dbReference type="AlphaFoldDB" id="A0A225V4N9"/>
<organism evidence="2 3">
    <name type="scientific">Phytophthora megakarya</name>
    <dbReference type="NCBI Taxonomy" id="4795"/>
    <lineage>
        <taxon>Eukaryota</taxon>
        <taxon>Sar</taxon>
        <taxon>Stramenopiles</taxon>
        <taxon>Oomycota</taxon>
        <taxon>Peronosporomycetes</taxon>
        <taxon>Peronosporales</taxon>
        <taxon>Peronosporaceae</taxon>
        <taxon>Phytophthora</taxon>
    </lineage>
</organism>
<evidence type="ECO:0000256" key="1">
    <source>
        <dbReference type="SAM" id="MobiDB-lite"/>
    </source>
</evidence>
<evidence type="ECO:0000313" key="3">
    <source>
        <dbReference type="Proteomes" id="UP000198211"/>
    </source>
</evidence>
<evidence type="ECO:0008006" key="4">
    <source>
        <dbReference type="Google" id="ProtNLM"/>
    </source>
</evidence>
<gene>
    <name evidence="2" type="ORF">PHMEG_00028584</name>
</gene>
<name>A0A225V4N9_9STRA</name>